<dbReference type="EMBL" id="JAEACU010000009">
    <property type="protein sequence ID" value="KAH7517840.1"/>
    <property type="molecule type" value="Genomic_DNA"/>
</dbReference>
<sequence length="315" mass="34175">MKFTSAMLALLLLLFASTIESRNEPGTYWKSVAEDQPMTREADQGFIPWSSAPKHSNNEDDPVMNYFDHLFESSPSVRNVPNDNTKTPESNSPIKDSGPTPEMITIVIHVKIPTSFLTSPPYYYANVVPKGKNPSPFTGGGGVPTAGNNPSPYHAHSVPQVNNPSPYNGDAVPQGNYNPSSSSPFNGDAVPKGKSNPSPYDADMAVPKGEKESHQTPFYGNDGVEEKIIENNPSPFNGYAVPKEKNPSSYNIGYGVLKGKIPSPYNGYGVPKGNNPSAEPSPKDSPVPKGKNRSVWQASPKISLHTERERKKESM</sequence>
<feature type="compositionally biased region" description="Basic and acidic residues" evidence="1">
    <location>
        <begin position="304"/>
        <end position="315"/>
    </location>
</feature>
<feature type="signal peptide" evidence="2">
    <location>
        <begin position="1"/>
        <end position="21"/>
    </location>
</feature>
<evidence type="ECO:0000256" key="1">
    <source>
        <dbReference type="SAM" id="MobiDB-lite"/>
    </source>
</evidence>
<gene>
    <name evidence="3" type="ORF">FEM48_Zijuj09G0106900</name>
</gene>
<reference evidence="3" key="1">
    <citation type="journal article" date="2021" name="Front. Plant Sci.">
        <title>Chromosome-Scale Genome Assembly for Chinese Sour Jujube and Insights Into Its Genome Evolution and Domestication Signature.</title>
        <authorList>
            <person name="Shen L.-Y."/>
            <person name="Luo H."/>
            <person name="Wang X.-L."/>
            <person name="Wang X.-M."/>
            <person name="Qiu X.-J."/>
            <person name="Liu H."/>
            <person name="Zhou S.-S."/>
            <person name="Jia K.-H."/>
            <person name="Nie S."/>
            <person name="Bao Y.-T."/>
            <person name="Zhang R.-G."/>
            <person name="Yun Q.-Z."/>
            <person name="Chai Y.-H."/>
            <person name="Lu J.-Y."/>
            <person name="Li Y."/>
            <person name="Zhao S.-W."/>
            <person name="Mao J.-F."/>
            <person name="Jia S.-G."/>
            <person name="Mao Y.-M."/>
        </authorList>
    </citation>
    <scope>NUCLEOTIDE SEQUENCE</scope>
    <source>
        <strain evidence="3">AT0</strain>
        <tissue evidence="3">Leaf</tissue>
    </source>
</reference>
<feature type="region of interest" description="Disordered" evidence="1">
    <location>
        <begin position="136"/>
        <end position="217"/>
    </location>
</feature>
<protein>
    <submittedName>
        <fullName evidence="3">Uncharacterized protein</fullName>
    </submittedName>
</protein>
<organism evidence="3 4">
    <name type="scientific">Ziziphus jujuba var. spinosa</name>
    <dbReference type="NCBI Taxonomy" id="714518"/>
    <lineage>
        <taxon>Eukaryota</taxon>
        <taxon>Viridiplantae</taxon>
        <taxon>Streptophyta</taxon>
        <taxon>Embryophyta</taxon>
        <taxon>Tracheophyta</taxon>
        <taxon>Spermatophyta</taxon>
        <taxon>Magnoliopsida</taxon>
        <taxon>eudicotyledons</taxon>
        <taxon>Gunneridae</taxon>
        <taxon>Pentapetalae</taxon>
        <taxon>rosids</taxon>
        <taxon>fabids</taxon>
        <taxon>Rosales</taxon>
        <taxon>Rhamnaceae</taxon>
        <taxon>Paliureae</taxon>
        <taxon>Ziziphus</taxon>
    </lineage>
</organism>
<feature type="region of interest" description="Disordered" evidence="1">
    <location>
        <begin position="261"/>
        <end position="315"/>
    </location>
</feature>
<proteinExistence type="predicted"/>
<feature type="compositionally biased region" description="Polar residues" evidence="1">
    <location>
        <begin position="74"/>
        <end position="94"/>
    </location>
</feature>
<evidence type="ECO:0000313" key="3">
    <source>
        <dbReference type="EMBL" id="KAH7517840.1"/>
    </source>
</evidence>
<feature type="region of interest" description="Disordered" evidence="1">
    <location>
        <begin position="74"/>
        <end position="100"/>
    </location>
</feature>
<accession>A0A978USJ0</accession>
<keyword evidence="2" id="KW-0732">Signal</keyword>
<evidence type="ECO:0000313" key="4">
    <source>
        <dbReference type="Proteomes" id="UP000813462"/>
    </source>
</evidence>
<dbReference type="AlphaFoldDB" id="A0A978USJ0"/>
<dbReference type="Proteomes" id="UP000813462">
    <property type="component" value="Unassembled WGS sequence"/>
</dbReference>
<evidence type="ECO:0000256" key="2">
    <source>
        <dbReference type="SAM" id="SignalP"/>
    </source>
</evidence>
<feature type="chain" id="PRO_5037977538" evidence="2">
    <location>
        <begin position="22"/>
        <end position="315"/>
    </location>
</feature>
<name>A0A978USJ0_ZIZJJ</name>
<feature type="compositionally biased region" description="Polar residues" evidence="1">
    <location>
        <begin position="175"/>
        <end position="185"/>
    </location>
</feature>
<comment type="caution">
    <text evidence="3">The sequence shown here is derived from an EMBL/GenBank/DDBJ whole genome shotgun (WGS) entry which is preliminary data.</text>
</comment>